<proteinExistence type="inferred from homology"/>
<name>A0A8R1YTA2_PRIPA</name>
<dbReference type="InterPro" id="IPR004843">
    <property type="entry name" value="Calcineurin-like_PHP"/>
</dbReference>
<gene>
    <name evidence="4" type="primary">WBGene00274090</name>
</gene>
<dbReference type="GO" id="GO:0005737">
    <property type="term" value="C:cytoplasm"/>
    <property type="evidence" value="ECO:0000318"/>
    <property type="project" value="GO_Central"/>
</dbReference>
<protein>
    <recommendedName>
        <fullName evidence="1">Serine/threonine-protein phosphatase</fullName>
        <ecNumber evidence="1">3.1.3.16</ecNumber>
    </recommendedName>
</protein>
<dbReference type="PROSITE" id="PS00125">
    <property type="entry name" value="SER_THR_PHOSPHATASE"/>
    <property type="match status" value="1"/>
</dbReference>
<dbReference type="PANTHER" id="PTHR11668">
    <property type="entry name" value="SERINE/THREONINE PROTEIN PHOSPHATASE"/>
    <property type="match status" value="1"/>
</dbReference>
<dbReference type="Gene3D" id="3.60.21.10">
    <property type="match status" value="1"/>
</dbReference>
<dbReference type="InterPro" id="IPR029052">
    <property type="entry name" value="Metallo-depent_PP-like"/>
</dbReference>
<accession>A0A8R1YTA2</accession>
<dbReference type="InterPro" id="IPR006186">
    <property type="entry name" value="Ser/Thr-sp_prot-phosphatase"/>
</dbReference>
<dbReference type="PANTHER" id="PTHR11668:SF516">
    <property type="entry name" value="SERINE_THREONINE SPECIFIC PROTEIN PHOSPHATASES DOMAIN-CONTAINING PROTEIN"/>
    <property type="match status" value="1"/>
</dbReference>
<dbReference type="Pfam" id="PF00149">
    <property type="entry name" value="Metallophos"/>
    <property type="match status" value="1"/>
</dbReference>
<dbReference type="Proteomes" id="UP000005239">
    <property type="component" value="Unassembled WGS sequence"/>
</dbReference>
<evidence type="ECO:0000313" key="4">
    <source>
        <dbReference type="EnsemblMetazoa" id="PPA35721.1"/>
    </source>
</evidence>
<keyword evidence="5" id="KW-1185">Reference proteome</keyword>
<keyword evidence="1" id="KW-0378">Hydrolase</keyword>
<dbReference type="EnsemblMetazoa" id="PPA35721.1">
    <property type="protein sequence ID" value="PPA35721.1"/>
    <property type="gene ID" value="WBGene00274090"/>
</dbReference>
<feature type="region of interest" description="Disordered" evidence="2">
    <location>
        <begin position="445"/>
        <end position="519"/>
    </location>
</feature>
<evidence type="ECO:0000259" key="3">
    <source>
        <dbReference type="PROSITE" id="PS00125"/>
    </source>
</evidence>
<evidence type="ECO:0000313" key="5">
    <source>
        <dbReference type="Proteomes" id="UP000005239"/>
    </source>
</evidence>
<dbReference type="GO" id="GO:0005634">
    <property type="term" value="C:nucleus"/>
    <property type="evidence" value="ECO:0000318"/>
    <property type="project" value="GO_Central"/>
</dbReference>
<dbReference type="PRINTS" id="PR00114">
    <property type="entry name" value="STPHPHTASE"/>
</dbReference>
<feature type="domain" description="Serine/threonine specific protein phosphatases" evidence="3">
    <location>
        <begin position="247"/>
        <end position="252"/>
    </location>
</feature>
<evidence type="ECO:0000256" key="2">
    <source>
        <dbReference type="SAM" id="MobiDB-lite"/>
    </source>
</evidence>
<reference evidence="5" key="1">
    <citation type="journal article" date="2008" name="Nat. Genet.">
        <title>The Pristionchus pacificus genome provides a unique perspective on nematode lifestyle and parasitism.</title>
        <authorList>
            <person name="Dieterich C."/>
            <person name="Clifton S.W."/>
            <person name="Schuster L.N."/>
            <person name="Chinwalla A."/>
            <person name="Delehaunty K."/>
            <person name="Dinkelacker I."/>
            <person name="Fulton L."/>
            <person name="Fulton R."/>
            <person name="Godfrey J."/>
            <person name="Minx P."/>
            <person name="Mitreva M."/>
            <person name="Roeseler W."/>
            <person name="Tian H."/>
            <person name="Witte H."/>
            <person name="Yang S.P."/>
            <person name="Wilson R.K."/>
            <person name="Sommer R.J."/>
        </authorList>
    </citation>
    <scope>NUCLEOTIDE SEQUENCE [LARGE SCALE GENOMIC DNA]</scope>
    <source>
        <strain evidence="5">PS312</strain>
    </source>
</reference>
<dbReference type="AlphaFoldDB" id="A0A8R1YTA2"/>
<dbReference type="SUPFAM" id="SSF56300">
    <property type="entry name" value="Metallo-dependent phosphatases"/>
    <property type="match status" value="1"/>
</dbReference>
<dbReference type="GO" id="GO:0004722">
    <property type="term" value="F:protein serine/threonine phosphatase activity"/>
    <property type="evidence" value="ECO:0000318"/>
    <property type="project" value="GO_Central"/>
</dbReference>
<evidence type="ECO:0000256" key="1">
    <source>
        <dbReference type="RuleBase" id="RU004273"/>
    </source>
</evidence>
<feature type="compositionally biased region" description="Basic and acidic residues" evidence="2">
    <location>
        <begin position="486"/>
        <end position="519"/>
    </location>
</feature>
<comment type="catalytic activity">
    <reaction evidence="1">
        <text>O-phospho-L-threonyl-[protein] + H2O = L-threonyl-[protein] + phosphate</text>
        <dbReference type="Rhea" id="RHEA:47004"/>
        <dbReference type="Rhea" id="RHEA-COMP:11060"/>
        <dbReference type="Rhea" id="RHEA-COMP:11605"/>
        <dbReference type="ChEBI" id="CHEBI:15377"/>
        <dbReference type="ChEBI" id="CHEBI:30013"/>
        <dbReference type="ChEBI" id="CHEBI:43474"/>
        <dbReference type="ChEBI" id="CHEBI:61977"/>
        <dbReference type="EC" id="3.1.3.16"/>
    </reaction>
</comment>
<feature type="compositionally biased region" description="Basic and acidic residues" evidence="2">
    <location>
        <begin position="70"/>
        <end position="92"/>
    </location>
</feature>
<dbReference type="SMART" id="SM00156">
    <property type="entry name" value="PP2Ac"/>
    <property type="match status" value="1"/>
</dbReference>
<feature type="region of interest" description="Disordered" evidence="2">
    <location>
        <begin position="40"/>
        <end position="106"/>
    </location>
</feature>
<comment type="similarity">
    <text evidence="1">Belongs to the PPP phosphatase family.</text>
</comment>
<dbReference type="EC" id="3.1.3.16" evidence="1"/>
<reference evidence="4" key="2">
    <citation type="submission" date="2022-06" db="UniProtKB">
        <authorList>
            <consortium name="EnsemblMetazoa"/>
        </authorList>
    </citation>
    <scope>IDENTIFICATION</scope>
    <source>
        <strain evidence="4">PS312</strain>
    </source>
</reference>
<dbReference type="InterPro" id="IPR050341">
    <property type="entry name" value="PP1_catalytic_subunit"/>
</dbReference>
<organism evidence="4 5">
    <name type="scientific">Pristionchus pacificus</name>
    <name type="common">Parasitic nematode worm</name>
    <dbReference type="NCBI Taxonomy" id="54126"/>
    <lineage>
        <taxon>Eukaryota</taxon>
        <taxon>Metazoa</taxon>
        <taxon>Ecdysozoa</taxon>
        <taxon>Nematoda</taxon>
        <taxon>Chromadorea</taxon>
        <taxon>Rhabditida</taxon>
        <taxon>Rhabditina</taxon>
        <taxon>Diplogasteromorpha</taxon>
        <taxon>Diplogasteroidea</taxon>
        <taxon>Neodiplogasteridae</taxon>
        <taxon>Pristionchus</taxon>
    </lineage>
</organism>
<sequence length="519" mass="57909">MCAFKFIPHSSSLFYPLFSILLVQGGRPLFSSRMDKGTRALEPGAPLAKPVPIPATAQNSKPRISLSADSKNKDIKSKSTTDSQRSKSDTKSSEQSTIEQRDVPDTDSLTDEQFVTNLLMRLLKAKVIDDDKTDRRKSESLEDGPPSRADVAIGPKELIRLTALAVAVLLNDKCLLRIDKYVLPLLIVGDIHGQFIHLRSLFEMFGGPAETAVLFLGDYVDRGVQGIECMCLLLAMKIKYSKRIYMLRGNHEDANTTLSYGFHEECLSKYRSDGQNIWESFVNVFNVLPLAAIVNKKIFCVHGGLSPYMTYVEEIDKIARPLLIPAFGLATDLVWADPDQKNPGWSLSPRGVSFNFDAKAVEEFCVKNCIDLIVRGHQINTDMHNSGYKFFCGGRLITIFSAPNYLNYHNAAAVMKVSREMTIVMTVFRSSDDGGDDERVKREQFMKEREERRKARKKAPAAVTPTVSDKKGVPSDSDTSADASEEDKNRELSARDLPEGENEKNEKKAGEEKSHKAPK</sequence>